<reference evidence="2 3" key="1">
    <citation type="journal article" date="2015" name="Genome Biol. Evol.">
        <title>Phylogenomic analyses indicate that early fungi evolved digesting cell walls of algal ancestors of land plants.</title>
        <authorList>
            <person name="Chang Y."/>
            <person name="Wang S."/>
            <person name="Sekimoto S."/>
            <person name="Aerts A.L."/>
            <person name="Choi C."/>
            <person name="Clum A."/>
            <person name="LaButti K.M."/>
            <person name="Lindquist E.A."/>
            <person name="Yee Ngan C."/>
            <person name="Ohm R.A."/>
            <person name="Salamov A.A."/>
            <person name="Grigoriev I.V."/>
            <person name="Spatafora J.W."/>
            <person name="Berbee M.L."/>
        </authorList>
    </citation>
    <scope>NUCLEOTIDE SEQUENCE [LARGE SCALE GENOMIC DNA]</scope>
    <source>
        <strain evidence="2 3">JEL478</strain>
    </source>
</reference>
<keyword evidence="3" id="KW-1185">Reference proteome</keyword>
<name>A0A139APD2_GONPJ</name>
<gene>
    <name evidence="2" type="ORF">M427DRAFT_53879</name>
</gene>
<accession>A0A139APD2</accession>
<dbReference type="AlphaFoldDB" id="A0A139APD2"/>
<proteinExistence type="predicted"/>
<keyword evidence="1" id="KW-0175">Coiled coil</keyword>
<evidence type="ECO:0000313" key="3">
    <source>
        <dbReference type="Proteomes" id="UP000070544"/>
    </source>
</evidence>
<dbReference type="Proteomes" id="UP000070544">
    <property type="component" value="Unassembled WGS sequence"/>
</dbReference>
<dbReference type="EMBL" id="KQ965742">
    <property type="protein sequence ID" value="KXS18504.1"/>
    <property type="molecule type" value="Genomic_DNA"/>
</dbReference>
<feature type="coiled-coil region" evidence="1">
    <location>
        <begin position="32"/>
        <end position="60"/>
    </location>
</feature>
<protein>
    <submittedName>
        <fullName evidence="2">Uncharacterized protein</fullName>
    </submittedName>
</protein>
<evidence type="ECO:0000256" key="1">
    <source>
        <dbReference type="SAM" id="Coils"/>
    </source>
</evidence>
<evidence type="ECO:0000313" key="2">
    <source>
        <dbReference type="EMBL" id="KXS18504.1"/>
    </source>
</evidence>
<sequence length="141" mass="16019">MAKELGRDSAAYSTFKMGIGVAETWVQDAEKKVQMKDEVIKAKDEALEAKNKALESQDRELASFGVEKTLRSMFLEPSHSPEPTRTFCAQGTRWTSGVLMERFEEKEFETYTGTRTQQWQAYLAAEESSKELGLKDNECHP</sequence>
<organism evidence="2 3">
    <name type="scientific">Gonapodya prolifera (strain JEL478)</name>
    <name type="common">Monoblepharis prolifera</name>
    <dbReference type="NCBI Taxonomy" id="1344416"/>
    <lineage>
        <taxon>Eukaryota</taxon>
        <taxon>Fungi</taxon>
        <taxon>Fungi incertae sedis</taxon>
        <taxon>Chytridiomycota</taxon>
        <taxon>Chytridiomycota incertae sedis</taxon>
        <taxon>Monoblepharidomycetes</taxon>
        <taxon>Monoblepharidales</taxon>
        <taxon>Gonapodyaceae</taxon>
        <taxon>Gonapodya</taxon>
    </lineage>
</organism>